<feature type="chain" id="PRO_5001490866" description="Secreted protein" evidence="1">
    <location>
        <begin position="21"/>
        <end position="127"/>
    </location>
</feature>
<name>A0A016VMN6_9BILA</name>
<dbReference type="EMBL" id="JARK01001344">
    <property type="protein sequence ID" value="EYC28302.1"/>
    <property type="molecule type" value="Genomic_DNA"/>
</dbReference>
<protein>
    <recommendedName>
        <fullName evidence="4">Secreted protein</fullName>
    </recommendedName>
</protein>
<accession>A0A016VMN6</accession>
<dbReference type="AlphaFoldDB" id="A0A016VMN6"/>
<gene>
    <name evidence="2" type="primary">Acey_s0008.g80</name>
    <name evidence="2" type="ORF">Y032_0008g80</name>
</gene>
<keyword evidence="3" id="KW-1185">Reference proteome</keyword>
<keyword evidence="1" id="KW-0732">Signal</keyword>
<reference evidence="3" key="1">
    <citation type="journal article" date="2015" name="Nat. Genet.">
        <title>The genome and transcriptome of the zoonotic hookworm Ancylostoma ceylanicum identify infection-specific gene families.</title>
        <authorList>
            <person name="Schwarz E.M."/>
            <person name="Hu Y."/>
            <person name="Antoshechkin I."/>
            <person name="Miller M.M."/>
            <person name="Sternberg P.W."/>
            <person name="Aroian R.V."/>
        </authorList>
    </citation>
    <scope>NUCLEOTIDE SEQUENCE</scope>
    <source>
        <strain evidence="3">HY135</strain>
    </source>
</reference>
<sequence>MHFTYFLVGFLVFITQRSSASYPQEDSNGGSQMENQGAPTFMHMHTPMMYSAPLVGKTQVIPLGPDDINSLRSRVRSLVGSYGEEQGHHTDIIFGLPFRKARARKLAARRAARMRKNLRRHRKVNKH</sequence>
<dbReference type="Proteomes" id="UP000024635">
    <property type="component" value="Unassembled WGS sequence"/>
</dbReference>
<evidence type="ECO:0000256" key="1">
    <source>
        <dbReference type="SAM" id="SignalP"/>
    </source>
</evidence>
<organism evidence="2 3">
    <name type="scientific">Ancylostoma ceylanicum</name>
    <dbReference type="NCBI Taxonomy" id="53326"/>
    <lineage>
        <taxon>Eukaryota</taxon>
        <taxon>Metazoa</taxon>
        <taxon>Ecdysozoa</taxon>
        <taxon>Nematoda</taxon>
        <taxon>Chromadorea</taxon>
        <taxon>Rhabditida</taxon>
        <taxon>Rhabditina</taxon>
        <taxon>Rhabditomorpha</taxon>
        <taxon>Strongyloidea</taxon>
        <taxon>Ancylostomatidae</taxon>
        <taxon>Ancylostomatinae</taxon>
        <taxon>Ancylostoma</taxon>
    </lineage>
</organism>
<comment type="caution">
    <text evidence="2">The sequence shown here is derived from an EMBL/GenBank/DDBJ whole genome shotgun (WGS) entry which is preliminary data.</text>
</comment>
<evidence type="ECO:0000313" key="3">
    <source>
        <dbReference type="Proteomes" id="UP000024635"/>
    </source>
</evidence>
<feature type="signal peptide" evidence="1">
    <location>
        <begin position="1"/>
        <end position="20"/>
    </location>
</feature>
<proteinExistence type="predicted"/>
<evidence type="ECO:0008006" key="4">
    <source>
        <dbReference type="Google" id="ProtNLM"/>
    </source>
</evidence>
<dbReference type="OrthoDB" id="88467at2759"/>
<evidence type="ECO:0000313" key="2">
    <source>
        <dbReference type="EMBL" id="EYC28302.1"/>
    </source>
</evidence>